<dbReference type="PROSITE" id="PS51387">
    <property type="entry name" value="FAD_PCMH"/>
    <property type="match status" value="1"/>
</dbReference>
<evidence type="ECO:0000313" key="10">
    <source>
        <dbReference type="Proteomes" id="UP000558688"/>
    </source>
</evidence>
<dbReference type="EMBL" id="JAAFOW010001118">
    <property type="protein sequence ID" value="KAF5262243.1"/>
    <property type="molecule type" value="Genomic_DNA"/>
</dbReference>
<dbReference type="SUPFAM" id="SSF54373">
    <property type="entry name" value="FAD-linked reductases, C-terminal domain"/>
    <property type="match status" value="1"/>
</dbReference>
<evidence type="ECO:0000256" key="2">
    <source>
        <dbReference type="ARBA" id="ARBA00007992"/>
    </source>
</evidence>
<reference evidence="9" key="1">
    <citation type="submission" date="2020-02" db="EMBL/GenBank/DDBJ databases">
        <title>Identification and distribution of gene clusters putatively required for synthesis of sphingolipid metabolism inhibitors in phylogenetically diverse species of the filamentous fungus Fusarium.</title>
        <authorList>
            <person name="Kim H.-S."/>
            <person name="Busman M."/>
            <person name="Brown D.W."/>
            <person name="Divon H."/>
            <person name="Uhlig S."/>
            <person name="Proctor R.H."/>
        </authorList>
    </citation>
    <scope>NUCLEOTIDE SEQUENCE [LARGE SCALE GENOMIC DNA]</scope>
    <source>
        <strain evidence="9">NRRL 39464</strain>
    </source>
</reference>
<dbReference type="SUPFAM" id="SSF56176">
    <property type="entry name" value="FAD-binding/transporter-associated domain-like"/>
    <property type="match status" value="1"/>
</dbReference>
<dbReference type="InterPro" id="IPR036188">
    <property type="entry name" value="FAD/NAD-bd_sf"/>
</dbReference>
<gene>
    <name evidence="9" type="ORF">FOXYS1_7033</name>
</gene>
<dbReference type="GO" id="GO:0071949">
    <property type="term" value="F:FAD binding"/>
    <property type="evidence" value="ECO:0007669"/>
    <property type="project" value="InterPro"/>
</dbReference>
<feature type="signal peptide" evidence="7">
    <location>
        <begin position="1"/>
        <end position="18"/>
    </location>
</feature>
<keyword evidence="3" id="KW-0285">Flavoprotein</keyword>
<feature type="chain" id="PRO_5034401261" description="FAD-binding PCMH-type domain-containing protein" evidence="7">
    <location>
        <begin position="19"/>
        <end position="896"/>
    </location>
</feature>
<dbReference type="Gene3D" id="3.50.50.60">
    <property type="entry name" value="FAD/NAD(P)-binding domain"/>
    <property type="match status" value="1"/>
</dbReference>
<dbReference type="Pfam" id="PF01565">
    <property type="entry name" value="FAD_binding_4"/>
    <property type="match status" value="1"/>
</dbReference>
<sequence length="896" mass="100558">MPLNVVVIGAGLGGLAAALSIKHESPAHDVLLVESASVLAEIGAGLQLTPNATRLLLRWGLKPSLEHLASSPEEFLIRRFDGHKILGHRQNFAAEMLSKYKSPYWDMHRADLQLAMFERAKSLGIRFEFGTTVTDVDLAIPQLTTDKGDKITGDLVIAADGLWSKTRSKVLGRPSQPIATGDLAYRIVLKKEDIQDPELREFIDKPRVCLWAGPECHAIYYPLKNNTMANIVLLVPDNLPDNVSKISGDLSEMREIFEKWDPLLQKFLSQVDKIDKWKLMHLDELERWYNEEATVAFLGDSCHPMLPYMAQGAGSAIEDGAALGIILSKVDRREQLPQALKTYENLRIPRSSALQKWSMKQRHINHLPDGPEQEARDRLAESQLYDQQPDYPFYWIDPAAQDFVYGYDVVAEVKLLPSITFIFIMASLPKILSQDSEDYDQARRKFFNGRVPDIHPTEIAIPSTTAEVVTAVKRARENDWKIGVRSGGHLFFCNALLEGGLLIDTRNLNKDIEYDPATNIASVSPGHRVEDVTTFLEARGRFFPSGHSRSVAVGGFLLAGGQGCFMRGWGYTAPTWVTQLEVVTSEGETVIANKTQNSDLFWAAPGSGQGFFGVVTRIWVKTIPTRKLFDKTVIVDSTDIFKPLLKWTLEMSRKVPKYGVDLFYCTFFADKDDPNGGHESAARRVFFAINLTIFADSLDEAAVLTSPLETFPEDFKKYIVTTVPLVERTWDELWGLQESFQPQGNGERWNVDSILVDPKASDDELIEAITPALYDLPSRLSSGTLCPMDYYPNEADQALSLAQKAYVSTMCCWKDPKHDAAVDKWLLDAYTKADQVSCGVYVADFNVKHRKPKVMTDSALKKWLEIRNRWDPSETFIGHRGFTSVLDGKKGLESRI</sequence>
<keyword evidence="5" id="KW-0560">Oxidoreductase</keyword>
<evidence type="ECO:0000256" key="5">
    <source>
        <dbReference type="ARBA" id="ARBA00023002"/>
    </source>
</evidence>
<evidence type="ECO:0000256" key="1">
    <source>
        <dbReference type="ARBA" id="ARBA00005466"/>
    </source>
</evidence>
<keyword evidence="4" id="KW-0274">FAD</keyword>
<dbReference type="Pfam" id="PF01494">
    <property type="entry name" value="FAD_binding_3"/>
    <property type="match status" value="1"/>
</dbReference>
<keyword evidence="7" id="KW-0732">Signal</keyword>
<dbReference type="PROSITE" id="PS00862">
    <property type="entry name" value="OX2_COVAL_FAD"/>
    <property type="match status" value="1"/>
</dbReference>
<evidence type="ECO:0000259" key="8">
    <source>
        <dbReference type="PROSITE" id="PS51387"/>
    </source>
</evidence>
<dbReference type="SUPFAM" id="SSF51905">
    <property type="entry name" value="FAD/NAD(P)-binding domain"/>
    <property type="match status" value="1"/>
</dbReference>
<comment type="similarity">
    <text evidence="2">Belongs to the paxM FAD-dependent monooxygenase family.</text>
</comment>
<evidence type="ECO:0000256" key="7">
    <source>
        <dbReference type="SAM" id="SignalP"/>
    </source>
</evidence>
<keyword evidence="6" id="KW-0503">Monooxygenase</keyword>
<dbReference type="InterPro" id="IPR002938">
    <property type="entry name" value="FAD-bd"/>
</dbReference>
<dbReference type="Gene3D" id="3.30.465.10">
    <property type="match status" value="1"/>
</dbReference>
<dbReference type="InterPro" id="IPR016166">
    <property type="entry name" value="FAD-bd_PCMH"/>
</dbReference>
<evidence type="ECO:0000256" key="3">
    <source>
        <dbReference type="ARBA" id="ARBA00022630"/>
    </source>
</evidence>
<name>A0A8H5ABE1_FUSOX</name>
<comment type="caution">
    <text evidence="9">The sequence shown here is derived from an EMBL/GenBank/DDBJ whole genome shotgun (WGS) entry which is preliminary data.</text>
</comment>
<dbReference type="FunFam" id="3.50.50.60:FF:000115">
    <property type="entry name" value="Salicylate hydroxylase, putative"/>
    <property type="match status" value="1"/>
</dbReference>
<dbReference type="InterPro" id="IPR016169">
    <property type="entry name" value="FAD-bd_PCMH_sub2"/>
</dbReference>
<dbReference type="AlphaFoldDB" id="A0A8H5ABE1"/>
<organism evidence="9 10">
    <name type="scientific">Fusarium oxysporum</name>
    <name type="common">Fusarium vascular wilt</name>
    <dbReference type="NCBI Taxonomy" id="5507"/>
    <lineage>
        <taxon>Eukaryota</taxon>
        <taxon>Fungi</taxon>
        <taxon>Dikarya</taxon>
        <taxon>Ascomycota</taxon>
        <taxon>Pezizomycotina</taxon>
        <taxon>Sordariomycetes</taxon>
        <taxon>Hypocreomycetidae</taxon>
        <taxon>Hypocreales</taxon>
        <taxon>Nectriaceae</taxon>
        <taxon>Fusarium</taxon>
        <taxon>Fusarium oxysporum species complex</taxon>
    </lineage>
</organism>
<dbReference type="Gene3D" id="3.40.462.20">
    <property type="match status" value="1"/>
</dbReference>
<feature type="domain" description="FAD-binding PCMH-type" evidence="8">
    <location>
        <begin position="452"/>
        <end position="625"/>
    </location>
</feature>
<evidence type="ECO:0000256" key="4">
    <source>
        <dbReference type="ARBA" id="ARBA00022827"/>
    </source>
</evidence>
<evidence type="ECO:0000313" key="9">
    <source>
        <dbReference type="EMBL" id="KAF5262243.1"/>
    </source>
</evidence>
<dbReference type="PANTHER" id="PTHR13789:SF238">
    <property type="entry name" value="PUTATIVE (AFU_ORTHOLOGUE AFUA_2G01680)-RELATED"/>
    <property type="match status" value="1"/>
</dbReference>
<dbReference type="InterPro" id="IPR006093">
    <property type="entry name" value="Oxy_OxRdtase_FAD_BS"/>
</dbReference>
<dbReference type="GO" id="GO:0004497">
    <property type="term" value="F:monooxygenase activity"/>
    <property type="evidence" value="ECO:0007669"/>
    <property type="project" value="UniProtKB-KW"/>
</dbReference>
<dbReference type="Proteomes" id="UP000558688">
    <property type="component" value="Unassembled WGS sequence"/>
</dbReference>
<dbReference type="InterPro" id="IPR036318">
    <property type="entry name" value="FAD-bd_PCMH-like_sf"/>
</dbReference>
<protein>
    <recommendedName>
        <fullName evidence="8">FAD-binding PCMH-type domain-containing protein</fullName>
    </recommendedName>
</protein>
<comment type="similarity">
    <text evidence="1">Belongs to the oxygen-dependent FAD-linked oxidoreductase family.</text>
</comment>
<accession>A0A8H5ABE1</accession>
<dbReference type="InterPro" id="IPR050493">
    <property type="entry name" value="FAD-dep_Monooxygenase_BioMet"/>
</dbReference>
<dbReference type="PRINTS" id="PR00420">
    <property type="entry name" value="RNGMNOXGNASE"/>
</dbReference>
<dbReference type="InterPro" id="IPR006094">
    <property type="entry name" value="Oxid_FAD_bind_N"/>
</dbReference>
<dbReference type="PANTHER" id="PTHR13789">
    <property type="entry name" value="MONOOXYGENASE"/>
    <property type="match status" value="1"/>
</dbReference>
<evidence type="ECO:0000256" key="6">
    <source>
        <dbReference type="ARBA" id="ARBA00023033"/>
    </source>
</evidence>
<proteinExistence type="inferred from homology"/>